<comment type="subcellular location">
    <subcellularLocation>
        <location evidence="9">Cytoplasm</location>
    </subcellularLocation>
    <subcellularLocation>
        <location evidence="9">Nucleus</location>
    </subcellularLocation>
</comment>
<keyword evidence="5 9" id="KW-0067">ATP-binding</keyword>
<dbReference type="PANTHER" id="PTHR10584:SF166">
    <property type="entry name" value="RIBOKINASE"/>
    <property type="match status" value="1"/>
</dbReference>
<proteinExistence type="inferred from homology"/>
<dbReference type="InterPro" id="IPR011611">
    <property type="entry name" value="PfkB_dom"/>
</dbReference>
<keyword evidence="8 9" id="KW-0119">Carbohydrate metabolism</keyword>
<dbReference type="RefSeq" id="XP_018002000.1">
    <property type="nucleotide sequence ID" value="XM_018145660.1"/>
</dbReference>
<feature type="binding site" evidence="9">
    <location>
        <position position="278"/>
    </location>
    <ligand>
        <name>K(+)</name>
        <dbReference type="ChEBI" id="CHEBI:29103"/>
    </ligand>
</feature>
<dbReference type="Pfam" id="PF00294">
    <property type="entry name" value="PfkB"/>
    <property type="match status" value="1"/>
</dbReference>
<comment type="caution">
    <text evidence="11">The sequence shown here is derived from an EMBL/GenBank/DDBJ whole genome shotgun (WGS) entry which is preliminary data.</text>
</comment>
<gene>
    <name evidence="11" type="ORF">AB675_5449</name>
</gene>
<dbReference type="EC" id="2.7.1.15" evidence="9"/>
<evidence type="ECO:0000256" key="6">
    <source>
        <dbReference type="ARBA" id="ARBA00022842"/>
    </source>
</evidence>
<name>A0A0N1HCG7_9EURO</name>
<feature type="binding site" evidence="9">
    <location>
        <begin position="281"/>
        <end position="282"/>
    </location>
    <ligand>
        <name>ATP</name>
        <dbReference type="ChEBI" id="CHEBI:30616"/>
    </ligand>
</feature>
<dbReference type="PANTHER" id="PTHR10584">
    <property type="entry name" value="SUGAR KINASE"/>
    <property type="match status" value="1"/>
</dbReference>
<feature type="binding site" evidence="9">
    <location>
        <position position="332"/>
    </location>
    <ligand>
        <name>K(+)</name>
        <dbReference type="ChEBI" id="CHEBI:29103"/>
    </ligand>
</feature>
<dbReference type="Proteomes" id="UP000038010">
    <property type="component" value="Unassembled WGS sequence"/>
</dbReference>
<feature type="binding site" evidence="9">
    <location>
        <position position="323"/>
    </location>
    <ligand>
        <name>K(+)</name>
        <dbReference type="ChEBI" id="CHEBI:29103"/>
    </ligand>
</feature>
<reference evidence="11 12" key="1">
    <citation type="submission" date="2015-06" db="EMBL/GenBank/DDBJ databases">
        <title>Draft genome of the ant-associated black yeast Phialophora attae CBS 131958.</title>
        <authorList>
            <person name="Moreno L.F."/>
            <person name="Stielow B.J."/>
            <person name="de Hoog S."/>
            <person name="Vicente V.A."/>
            <person name="Weiss V.A."/>
            <person name="de Vries M."/>
            <person name="Cruz L.M."/>
            <person name="Souza E.M."/>
        </authorList>
    </citation>
    <scope>NUCLEOTIDE SEQUENCE [LARGE SCALE GENOMIC DNA]</scope>
    <source>
        <strain evidence="11 12">CBS 131958</strain>
    </source>
</reference>
<evidence type="ECO:0000313" key="12">
    <source>
        <dbReference type="Proteomes" id="UP000038010"/>
    </source>
</evidence>
<comment type="subunit">
    <text evidence="9">Homodimer.</text>
</comment>
<feature type="binding site" evidence="9">
    <location>
        <position position="317"/>
    </location>
    <ligand>
        <name>ATP</name>
        <dbReference type="ChEBI" id="CHEBI:30616"/>
    </ligand>
</feature>
<feature type="binding site" evidence="9">
    <location>
        <begin position="43"/>
        <end position="47"/>
    </location>
    <ligand>
        <name>substrate</name>
    </ligand>
</feature>
<dbReference type="GO" id="GO:0019303">
    <property type="term" value="P:D-ribose catabolic process"/>
    <property type="evidence" value="ECO:0007669"/>
    <property type="project" value="UniProtKB-UniRule"/>
</dbReference>
<evidence type="ECO:0000256" key="8">
    <source>
        <dbReference type="ARBA" id="ARBA00023277"/>
    </source>
</evidence>
<dbReference type="InterPro" id="IPR029056">
    <property type="entry name" value="Ribokinase-like"/>
</dbReference>
<dbReference type="SUPFAM" id="SSF53613">
    <property type="entry name" value="Ribokinase-like"/>
    <property type="match status" value="1"/>
</dbReference>
<evidence type="ECO:0000256" key="1">
    <source>
        <dbReference type="ARBA" id="ARBA00022679"/>
    </source>
</evidence>
<dbReference type="GeneID" id="28737540"/>
<dbReference type="AlphaFoldDB" id="A0A0N1HCG7"/>
<feature type="binding site" evidence="9">
    <location>
        <position position="282"/>
    </location>
    <ligand>
        <name>substrate</name>
    </ligand>
</feature>
<dbReference type="VEuPathDB" id="FungiDB:AB675_5449"/>
<organism evidence="11 12">
    <name type="scientific">Cyphellophora attinorum</name>
    <dbReference type="NCBI Taxonomy" id="1664694"/>
    <lineage>
        <taxon>Eukaryota</taxon>
        <taxon>Fungi</taxon>
        <taxon>Dikarya</taxon>
        <taxon>Ascomycota</taxon>
        <taxon>Pezizomycotina</taxon>
        <taxon>Eurotiomycetes</taxon>
        <taxon>Chaetothyriomycetidae</taxon>
        <taxon>Chaetothyriales</taxon>
        <taxon>Cyphellophoraceae</taxon>
        <taxon>Cyphellophora</taxon>
    </lineage>
</organism>
<feature type="binding site" evidence="9">
    <location>
        <position position="328"/>
    </location>
    <ligand>
        <name>K(+)</name>
        <dbReference type="ChEBI" id="CHEBI:29103"/>
    </ligand>
</feature>
<keyword evidence="2 9" id="KW-0479">Metal-binding</keyword>
<keyword evidence="7 9" id="KW-0630">Potassium</keyword>
<keyword evidence="9" id="KW-0539">Nucleus</keyword>
<keyword evidence="9" id="KW-0963">Cytoplasm</keyword>
<evidence type="ECO:0000256" key="9">
    <source>
        <dbReference type="HAMAP-Rule" id="MF_03215"/>
    </source>
</evidence>
<feature type="binding site" evidence="9">
    <location>
        <begin position="15"/>
        <end position="17"/>
    </location>
    <ligand>
        <name>substrate</name>
    </ligand>
</feature>
<dbReference type="GO" id="GO:0005737">
    <property type="term" value="C:cytoplasm"/>
    <property type="evidence" value="ECO:0007669"/>
    <property type="project" value="UniProtKB-SubCell"/>
</dbReference>
<feature type="binding site" evidence="9">
    <location>
        <position position="276"/>
    </location>
    <ligand>
        <name>K(+)</name>
        <dbReference type="ChEBI" id="CHEBI:29103"/>
    </ligand>
</feature>
<dbReference type="Gene3D" id="3.40.1190.20">
    <property type="match status" value="1"/>
</dbReference>
<comment type="catalytic activity">
    <reaction evidence="9">
        <text>D-ribose + ATP = D-ribose 5-phosphate + ADP + H(+)</text>
        <dbReference type="Rhea" id="RHEA:13697"/>
        <dbReference type="ChEBI" id="CHEBI:15378"/>
        <dbReference type="ChEBI" id="CHEBI:30616"/>
        <dbReference type="ChEBI" id="CHEBI:47013"/>
        <dbReference type="ChEBI" id="CHEBI:78346"/>
        <dbReference type="ChEBI" id="CHEBI:456216"/>
        <dbReference type="EC" id="2.7.1.15"/>
    </reaction>
</comment>
<dbReference type="PRINTS" id="PR00990">
    <property type="entry name" value="RIBOKINASE"/>
</dbReference>
<comment type="similarity">
    <text evidence="9">Belongs to the carbohydrate kinase PfkB family. Ribokinase subfamily.</text>
</comment>
<dbReference type="HAMAP" id="MF_01987">
    <property type="entry name" value="Ribokinase"/>
    <property type="match status" value="1"/>
</dbReference>
<keyword evidence="1 9" id="KW-0808">Transferase</keyword>
<evidence type="ECO:0000313" key="11">
    <source>
        <dbReference type="EMBL" id="KPI42037.1"/>
    </source>
</evidence>
<feature type="active site" description="Proton acceptor" evidence="9">
    <location>
        <position position="282"/>
    </location>
</feature>
<dbReference type="InterPro" id="IPR002139">
    <property type="entry name" value="Ribo/fructo_kinase"/>
</dbReference>
<comment type="cofactor">
    <cofactor evidence="9">
        <name>Mg(2+)</name>
        <dbReference type="ChEBI" id="CHEBI:18420"/>
    </cofactor>
    <text evidence="9">Requires a divalent cation, most likely magnesium in vivo, as an electrophilic catalyst to aid phosphoryl group transfer. It is the chelate of the metal and the nucleotide that is the actual substrate.</text>
</comment>
<comment type="activity regulation">
    <text evidence="9">Activated by a monovalent cation that binds near, but not in, the active site. The most likely occupant of the site in vivo is potassium. Ion binding induces a conformational change that may alter substrate affinity.</text>
</comment>
<feature type="binding site" evidence="9">
    <location>
        <position position="202"/>
    </location>
    <ligand>
        <name>ATP</name>
        <dbReference type="ChEBI" id="CHEBI:30616"/>
    </ligand>
</feature>
<keyword evidence="4 9" id="KW-0418">Kinase</keyword>
<comment type="caution">
    <text evidence="9">Lacks conserved residue(s) required for the propagation of feature annotation.</text>
</comment>
<dbReference type="GO" id="GO:0004747">
    <property type="term" value="F:ribokinase activity"/>
    <property type="evidence" value="ECO:0007669"/>
    <property type="project" value="UniProtKB-UniRule"/>
</dbReference>
<dbReference type="GO" id="GO:0005524">
    <property type="term" value="F:ATP binding"/>
    <property type="evidence" value="ECO:0007669"/>
    <property type="project" value="UniProtKB-UniRule"/>
</dbReference>
<keyword evidence="6 9" id="KW-0460">Magnesium</keyword>
<protein>
    <recommendedName>
        <fullName evidence="9">Ribokinase</fullName>
        <shortName evidence="9">RK</shortName>
        <ecNumber evidence="9">2.7.1.15</ecNumber>
    </recommendedName>
</protein>
<dbReference type="STRING" id="1664694.A0A0N1HCG7"/>
<dbReference type="InterPro" id="IPR011877">
    <property type="entry name" value="Ribokinase"/>
</dbReference>
<keyword evidence="3 9" id="KW-0547">Nucleotide-binding</keyword>
<dbReference type="CDD" id="cd01174">
    <property type="entry name" value="ribokinase"/>
    <property type="match status" value="1"/>
</dbReference>
<evidence type="ECO:0000256" key="7">
    <source>
        <dbReference type="ARBA" id="ARBA00022958"/>
    </source>
</evidence>
<feature type="binding site" evidence="9">
    <location>
        <begin position="248"/>
        <end position="253"/>
    </location>
    <ligand>
        <name>ATP</name>
        <dbReference type="ChEBI" id="CHEBI:30616"/>
    </ligand>
</feature>
<feature type="binding site" evidence="9">
    <location>
        <position position="326"/>
    </location>
    <ligand>
        <name>K(+)</name>
        <dbReference type="ChEBI" id="CHEBI:29103"/>
    </ligand>
</feature>
<feature type="binding site" evidence="9">
    <location>
        <position position="156"/>
    </location>
    <ligand>
        <name>substrate</name>
    </ligand>
</feature>
<dbReference type="GO" id="GO:0046872">
    <property type="term" value="F:metal ion binding"/>
    <property type="evidence" value="ECO:0007669"/>
    <property type="project" value="UniProtKB-KW"/>
</dbReference>
<evidence type="ECO:0000256" key="5">
    <source>
        <dbReference type="ARBA" id="ARBA00022840"/>
    </source>
</evidence>
<dbReference type="GO" id="GO:0005634">
    <property type="term" value="C:nucleus"/>
    <property type="evidence" value="ECO:0007669"/>
    <property type="project" value="UniProtKB-SubCell"/>
</dbReference>
<comment type="function">
    <text evidence="9">Catalyzes the phosphorylation of ribose at O-5 in a reaction requiring ATP and magnesium. The resulting D-ribose-5-phosphate can then be used either for sythesis of nucleotides, histidine, and tryptophan, or as a component of the pentose phosphate pathway.</text>
</comment>
<sequence length="340" mass="35582">MAQVKPLISVIGSLNVDFVTLTPRVPAAGETLTARSMTVHAGGKGANQAVACGKASWVTKDAQDVDVAMIGCVGKGDPYYASLLKPTLENSGVSMAGIEEIDGSQTGTATILVEDSGQNRILFVPGANFDGMQDSRKAIDLATKTAEPTVLVMQGEIPRRPTFEILEYFGSRSTQTIWNPAPVYDDGIPARVLQHIDYLIVNETECLLLAKGASMAITVEDEDNMTSTELESIAKAYKKIGVKNLLVTLGARGVFYSAADGQQGLVAGLRVPKVVDTTAAGDTFVGFFAAALARYGSRNATSAGAVFDVAVAVKRANAGAAVTVQRPGAGESIPFGYEVS</sequence>
<accession>A0A0N1HCG7</accession>
<keyword evidence="12" id="KW-1185">Reference proteome</keyword>
<dbReference type="EMBL" id="LFJN01000008">
    <property type="protein sequence ID" value="KPI42037.1"/>
    <property type="molecule type" value="Genomic_DNA"/>
</dbReference>
<dbReference type="UniPathway" id="UPA00916">
    <property type="reaction ID" value="UER00889"/>
</dbReference>
<dbReference type="OrthoDB" id="415590at2759"/>
<feature type="domain" description="Carbohydrate kinase PfkB" evidence="10">
    <location>
        <begin position="7"/>
        <end position="334"/>
    </location>
</feature>
<evidence type="ECO:0000256" key="4">
    <source>
        <dbReference type="ARBA" id="ARBA00022777"/>
    </source>
</evidence>
<evidence type="ECO:0000259" key="10">
    <source>
        <dbReference type="Pfam" id="PF00294"/>
    </source>
</evidence>
<evidence type="ECO:0000256" key="3">
    <source>
        <dbReference type="ARBA" id="ARBA00022741"/>
    </source>
</evidence>
<comment type="pathway">
    <text evidence="9">Carbohydrate metabolism; D-ribose degradation; D-ribose 5-phosphate from beta-D-ribopyranose: step 2/2.</text>
</comment>
<evidence type="ECO:0000256" key="2">
    <source>
        <dbReference type="ARBA" id="ARBA00022723"/>
    </source>
</evidence>